<dbReference type="PRINTS" id="PR00723">
    <property type="entry name" value="SUBTILISIN"/>
</dbReference>
<keyword evidence="3 5" id="KW-0378">Hydrolase</keyword>
<reference evidence="9 10" key="1">
    <citation type="journal article" date="2015" name="Genome Announc.">
        <title>Draft Genome Sequence and Gene Annotation of the Entomopathogenic Fungus Verticillium hemipterigenum.</title>
        <authorList>
            <person name="Horn F."/>
            <person name="Habel A."/>
            <person name="Scharf D.H."/>
            <person name="Dworschak J."/>
            <person name="Brakhage A.A."/>
            <person name="Guthke R."/>
            <person name="Hertweck C."/>
            <person name="Linde J."/>
        </authorList>
    </citation>
    <scope>NUCLEOTIDE SEQUENCE [LARGE SCALE GENOMIC DNA]</scope>
</reference>
<gene>
    <name evidence="9" type="ORF">VHEMI06615</name>
</gene>
<proteinExistence type="inferred from homology"/>
<protein>
    <submittedName>
        <fullName evidence="9">Uncharacterized protein</fullName>
    </submittedName>
</protein>
<dbReference type="InterPro" id="IPR015500">
    <property type="entry name" value="Peptidase_S8_subtilisin-rel"/>
</dbReference>
<evidence type="ECO:0000313" key="10">
    <source>
        <dbReference type="Proteomes" id="UP000039046"/>
    </source>
</evidence>
<evidence type="ECO:0000259" key="8">
    <source>
        <dbReference type="Pfam" id="PF24476"/>
    </source>
</evidence>
<comment type="similarity">
    <text evidence="1 5 6">Belongs to the peptidase S8 family.</text>
</comment>
<sequence>MAWLFAASAPPLSTDDLVELLSAVVPTFAAVAILACVELSEPSDKEKSDFYRDFNIKAVQLSVTLNDFNPGPSCKTTHLNCALLTALDVLENAFTSWKGDAAELCIFLGLERKTGELYPKLNALRKILPDDGSLATNDTLSSLGRIIRLYSKSLNKRGKMLMAFDDAFSALQKIPPGAQLKSDCPVQLRNYPVHNAHKSSRTLFVVLERSWRCKCNSQLHISRPMKLNLTEYQRFEIAAQAGCTPSKSKTQFRILFPTSLGALHWQHTDIALENKNLECAAREVKDNLCRIIDEAKASIVPKMAVFNEKLWQVQYERGGQALNKVPNGEFESLEQLLRPAPGNGPSQISSIDMKERIILCFTLVTSFFHIFSMNNEWLQASITSSHICFRTSTRYLNIIKPYLNIAFREEQTKPTARRPEEIHWFPSILTLGIMLLEISRGSKIEFVPGEDDCVTALAVYEKWKDVAGKLCSSTIPEGLFNTILSCIDPNELRKGSLDRPNIGDMEIRKYIFERILYPLGDAISSIYKVPLHKLHDEKAQGEGTEAIDEQQIDSDKQLAGKQWRRHLESLHDIFYHHHVKGLLKTKLADVAIKIAVLDTGFQLDEALQENYKAEGRIVAAQCKSFCSQDHDNRDWDVDIDGHGTYVGQIVLDVAPTSELYVAKVFQSRKDLQSQQWAVEVQQNIANAIKHATEIWNVDMIIMSFGFEGKIGIINKAMTNARKLDKPPLFFAATRNDGANKRIAWPASDHHAFGVSSTDGNGAPSPYNPDEDGAAPILYAFGEGVTVNRPAGNPKLTVTHISGTSFAAPTAAALAANLISFVRLALLASSDEDRVIYAEVPEQLEEIGGLLRVMQRCMMKKHSSGKMSLLPWDFLNKARVDGNAILKDVSDTLNGA</sequence>
<evidence type="ECO:0000256" key="4">
    <source>
        <dbReference type="ARBA" id="ARBA00022825"/>
    </source>
</evidence>
<keyword evidence="10" id="KW-1185">Reference proteome</keyword>
<keyword evidence="4 5" id="KW-0720">Serine protease</keyword>
<dbReference type="GO" id="GO:0006508">
    <property type="term" value="P:proteolysis"/>
    <property type="evidence" value="ECO:0007669"/>
    <property type="project" value="UniProtKB-KW"/>
</dbReference>
<feature type="domain" description="DUF7580" evidence="8">
    <location>
        <begin position="198"/>
        <end position="524"/>
    </location>
</feature>
<dbReference type="OrthoDB" id="4941554at2759"/>
<dbReference type="EMBL" id="CDHN01000003">
    <property type="protein sequence ID" value="CEJ90861.1"/>
    <property type="molecule type" value="Genomic_DNA"/>
</dbReference>
<dbReference type="InterPro" id="IPR023827">
    <property type="entry name" value="Peptidase_S8_Asp-AS"/>
</dbReference>
<keyword evidence="2 5" id="KW-0645">Protease</keyword>
<dbReference type="STRING" id="1531966.A0A0A1T134"/>
<dbReference type="PANTHER" id="PTHR43806:SF11">
    <property type="entry name" value="CEREVISIN-RELATED"/>
    <property type="match status" value="1"/>
</dbReference>
<evidence type="ECO:0000256" key="3">
    <source>
        <dbReference type="ARBA" id="ARBA00022801"/>
    </source>
</evidence>
<dbReference type="InterPro" id="IPR056002">
    <property type="entry name" value="DUF7580"/>
</dbReference>
<evidence type="ECO:0000256" key="6">
    <source>
        <dbReference type="RuleBase" id="RU003355"/>
    </source>
</evidence>
<dbReference type="Pfam" id="PF00082">
    <property type="entry name" value="Peptidase_S8"/>
    <property type="match status" value="1"/>
</dbReference>
<dbReference type="InterPro" id="IPR050131">
    <property type="entry name" value="Peptidase_S8_subtilisin-like"/>
</dbReference>
<feature type="domain" description="Peptidase S8/S53" evidence="7">
    <location>
        <begin position="591"/>
        <end position="819"/>
    </location>
</feature>
<dbReference type="CDD" id="cd00306">
    <property type="entry name" value="Peptidases_S8_S53"/>
    <property type="match status" value="1"/>
</dbReference>
<dbReference type="InterPro" id="IPR036852">
    <property type="entry name" value="Peptidase_S8/S53_dom_sf"/>
</dbReference>
<evidence type="ECO:0000256" key="5">
    <source>
        <dbReference type="PROSITE-ProRule" id="PRU01240"/>
    </source>
</evidence>
<dbReference type="Pfam" id="PF24476">
    <property type="entry name" value="DUF7580"/>
    <property type="match status" value="1"/>
</dbReference>
<evidence type="ECO:0000259" key="7">
    <source>
        <dbReference type="Pfam" id="PF00082"/>
    </source>
</evidence>
<dbReference type="SUPFAM" id="SSF52743">
    <property type="entry name" value="Subtilisin-like"/>
    <property type="match status" value="1"/>
</dbReference>
<feature type="active site" description="Charge relay system" evidence="5">
    <location>
        <position position="642"/>
    </location>
</feature>
<feature type="active site" description="Charge relay system" evidence="5">
    <location>
        <position position="598"/>
    </location>
</feature>
<evidence type="ECO:0000256" key="1">
    <source>
        <dbReference type="ARBA" id="ARBA00011073"/>
    </source>
</evidence>
<evidence type="ECO:0000256" key="2">
    <source>
        <dbReference type="ARBA" id="ARBA00022670"/>
    </source>
</evidence>
<dbReference type="Gene3D" id="3.40.50.200">
    <property type="entry name" value="Peptidase S8/S53 domain"/>
    <property type="match status" value="1"/>
</dbReference>
<dbReference type="PROSITE" id="PS00138">
    <property type="entry name" value="SUBTILASE_SER"/>
    <property type="match status" value="1"/>
</dbReference>
<dbReference type="PANTHER" id="PTHR43806">
    <property type="entry name" value="PEPTIDASE S8"/>
    <property type="match status" value="1"/>
</dbReference>
<organism evidence="9 10">
    <name type="scientific">[Torrubiella] hemipterigena</name>
    <dbReference type="NCBI Taxonomy" id="1531966"/>
    <lineage>
        <taxon>Eukaryota</taxon>
        <taxon>Fungi</taxon>
        <taxon>Dikarya</taxon>
        <taxon>Ascomycota</taxon>
        <taxon>Pezizomycotina</taxon>
        <taxon>Sordariomycetes</taxon>
        <taxon>Hypocreomycetidae</taxon>
        <taxon>Hypocreales</taxon>
        <taxon>Clavicipitaceae</taxon>
        <taxon>Clavicipitaceae incertae sedis</taxon>
        <taxon>'Torrubiella' clade</taxon>
    </lineage>
</organism>
<dbReference type="InterPro" id="IPR023828">
    <property type="entry name" value="Peptidase_S8_Ser-AS"/>
</dbReference>
<dbReference type="PROSITE" id="PS00136">
    <property type="entry name" value="SUBTILASE_ASP"/>
    <property type="match status" value="1"/>
</dbReference>
<evidence type="ECO:0000313" key="9">
    <source>
        <dbReference type="EMBL" id="CEJ90861.1"/>
    </source>
</evidence>
<dbReference type="HOGENOM" id="CLU_321099_0_0_1"/>
<feature type="active site" description="Charge relay system" evidence="5">
    <location>
        <position position="804"/>
    </location>
</feature>
<accession>A0A0A1T134</accession>
<dbReference type="Proteomes" id="UP000039046">
    <property type="component" value="Unassembled WGS sequence"/>
</dbReference>
<dbReference type="InterPro" id="IPR000209">
    <property type="entry name" value="Peptidase_S8/S53_dom"/>
</dbReference>
<dbReference type="GO" id="GO:0004252">
    <property type="term" value="F:serine-type endopeptidase activity"/>
    <property type="evidence" value="ECO:0007669"/>
    <property type="project" value="UniProtKB-UniRule"/>
</dbReference>
<dbReference type="AlphaFoldDB" id="A0A0A1T134"/>
<dbReference type="PROSITE" id="PS51892">
    <property type="entry name" value="SUBTILASE"/>
    <property type="match status" value="1"/>
</dbReference>
<name>A0A0A1T134_9HYPO</name>